<dbReference type="Proteomes" id="UP001297581">
    <property type="component" value="Unassembled WGS sequence"/>
</dbReference>
<keyword evidence="1" id="KW-0472">Membrane</keyword>
<feature type="transmembrane region" description="Helical" evidence="1">
    <location>
        <begin position="336"/>
        <end position="355"/>
    </location>
</feature>
<evidence type="ECO:0000256" key="1">
    <source>
        <dbReference type="SAM" id="Phobius"/>
    </source>
</evidence>
<dbReference type="PANTHER" id="PTHR30590:SF2">
    <property type="entry name" value="INNER MEMBRANE PROTEIN"/>
    <property type="match status" value="1"/>
</dbReference>
<feature type="transmembrane region" description="Helical" evidence="1">
    <location>
        <begin position="304"/>
        <end position="324"/>
    </location>
</feature>
<feature type="transmembrane region" description="Helical" evidence="1">
    <location>
        <begin position="100"/>
        <end position="122"/>
    </location>
</feature>
<proteinExistence type="predicted"/>
<keyword evidence="1" id="KW-1133">Transmembrane helix</keyword>
<feature type="transmembrane region" description="Helical" evidence="1">
    <location>
        <begin position="237"/>
        <end position="256"/>
    </location>
</feature>
<accession>A0AAJ1EWK1</accession>
<evidence type="ECO:0000259" key="2">
    <source>
        <dbReference type="Pfam" id="PF04235"/>
    </source>
</evidence>
<evidence type="ECO:0000313" key="4">
    <source>
        <dbReference type="Proteomes" id="UP001297581"/>
    </source>
</evidence>
<dbReference type="AlphaFoldDB" id="A0AAJ1EWK1"/>
<dbReference type="RefSeq" id="WP_240589690.1">
    <property type="nucleotide sequence ID" value="NZ_JAKUDL010000001.1"/>
</dbReference>
<feature type="transmembrane region" description="Helical" evidence="1">
    <location>
        <begin position="61"/>
        <end position="80"/>
    </location>
</feature>
<protein>
    <submittedName>
        <fullName evidence="3">DUF418 domain-containing protein</fullName>
    </submittedName>
</protein>
<dbReference type="PANTHER" id="PTHR30590">
    <property type="entry name" value="INNER MEMBRANE PROTEIN"/>
    <property type="match status" value="1"/>
</dbReference>
<feature type="transmembrane region" description="Helical" evidence="1">
    <location>
        <begin position="201"/>
        <end position="222"/>
    </location>
</feature>
<gene>
    <name evidence="3" type="ORF">MJ923_01985</name>
</gene>
<keyword evidence="1" id="KW-0812">Transmembrane</keyword>
<name>A0AAJ1EWK1_9GAMM</name>
<comment type="caution">
    <text evidence="3">The sequence shown here is derived from an EMBL/GenBank/DDBJ whole genome shotgun (WGS) entry which is preliminary data.</text>
</comment>
<reference evidence="3 4" key="1">
    <citation type="submission" date="2022-02" db="EMBL/GenBank/DDBJ databases">
        <title>The genome sequence of Shewanella sp. 3B26.</title>
        <authorList>
            <person name="Du J."/>
        </authorList>
    </citation>
    <scope>NUCLEOTIDE SEQUENCE [LARGE SCALE GENOMIC DNA]</scope>
    <source>
        <strain evidence="3 4">3B26</strain>
    </source>
</reference>
<sequence>MSEVRRTRNPSIDAVRGLAVLGIFFMNILFMGNSLFGYGATDPAAATDTAVELFSRVFLEGRFIGLFTLLFGVGLAIQFASFSRTTDTPFVPIKKRLKILMLFGLLHGVFIWPGDVLLTYGLSSLLAISYLNADMHTLRARSALFIGISLVSMAALSQIDIESINQIRTSEEFREMLAPWVGSYPEQLLQHLMMMATMNMFILPLAMLWYVAGMMLLGMYLYRSEFFSYGFSSRHRSRVWALALLLVAIDLMLFLSDSPRLHSLSQATVIYSAIPVALLYADAIIRLCAAGPSRLSALQAVGKLALSLYILQSVVGILCFRYLFPEWLMDFDRIHYLAAAIVWALCQLLLASLYLKVFKQGPLETLWRYLAFGRQAGRSGTSEVSS</sequence>
<dbReference type="InterPro" id="IPR007349">
    <property type="entry name" value="DUF418"/>
</dbReference>
<dbReference type="InterPro" id="IPR052529">
    <property type="entry name" value="Bact_Transport_Assoc"/>
</dbReference>
<feature type="transmembrane region" description="Helical" evidence="1">
    <location>
        <begin position="20"/>
        <end position="41"/>
    </location>
</feature>
<dbReference type="EMBL" id="JAKUDL010000001">
    <property type="protein sequence ID" value="MCH4293074.1"/>
    <property type="molecule type" value="Genomic_DNA"/>
</dbReference>
<dbReference type="Pfam" id="PF04235">
    <property type="entry name" value="DUF418"/>
    <property type="match status" value="1"/>
</dbReference>
<keyword evidence="4" id="KW-1185">Reference proteome</keyword>
<evidence type="ECO:0000313" key="3">
    <source>
        <dbReference type="EMBL" id="MCH4293074.1"/>
    </source>
</evidence>
<feature type="transmembrane region" description="Helical" evidence="1">
    <location>
        <begin position="268"/>
        <end position="292"/>
    </location>
</feature>
<feature type="domain" description="DUF418" evidence="2">
    <location>
        <begin position="221"/>
        <end position="373"/>
    </location>
</feature>
<organism evidence="3 4">
    <name type="scientific">Shewanella zhuhaiensis</name>
    <dbReference type="NCBI Taxonomy" id="2919576"/>
    <lineage>
        <taxon>Bacteria</taxon>
        <taxon>Pseudomonadati</taxon>
        <taxon>Pseudomonadota</taxon>
        <taxon>Gammaproteobacteria</taxon>
        <taxon>Alteromonadales</taxon>
        <taxon>Shewanellaceae</taxon>
        <taxon>Shewanella</taxon>
    </lineage>
</organism>